<protein>
    <submittedName>
        <fullName evidence="2">N-acetyltransferase</fullName>
    </submittedName>
</protein>
<dbReference type="InterPro" id="IPR016181">
    <property type="entry name" value="Acyl_CoA_acyltransferase"/>
</dbReference>
<accession>A0A8J3AZQ0</accession>
<feature type="domain" description="N-acetyltransferase" evidence="1">
    <location>
        <begin position="5"/>
        <end position="193"/>
    </location>
</feature>
<evidence type="ECO:0000313" key="3">
    <source>
        <dbReference type="Proteomes" id="UP000649739"/>
    </source>
</evidence>
<organism evidence="2 3">
    <name type="scientific">Pilimelia anulata</name>
    <dbReference type="NCBI Taxonomy" id="53371"/>
    <lineage>
        <taxon>Bacteria</taxon>
        <taxon>Bacillati</taxon>
        <taxon>Actinomycetota</taxon>
        <taxon>Actinomycetes</taxon>
        <taxon>Micromonosporales</taxon>
        <taxon>Micromonosporaceae</taxon>
        <taxon>Pilimelia</taxon>
    </lineage>
</organism>
<evidence type="ECO:0000259" key="1">
    <source>
        <dbReference type="PROSITE" id="PS51186"/>
    </source>
</evidence>
<evidence type="ECO:0000313" key="2">
    <source>
        <dbReference type="EMBL" id="GGJ75399.1"/>
    </source>
</evidence>
<gene>
    <name evidence="2" type="ORF">GCM10010123_01760</name>
</gene>
<comment type="caution">
    <text evidence="2">The sequence shown here is derived from an EMBL/GenBank/DDBJ whole genome shotgun (WGS) entry which is preliminary data.</text>
</comment>
<dbReference type="EMBL" id="BMQB01000001">
    <property type="protein sequence ID" value="GGJ75399.1"/>
    <property type="molecule type" value="Genomic_DNA"/>
</dbReference>
<dbReference type="InterPro" id="IPR052523">
    <property type="entry name" value="Trichothecene_AcTrans"/>
</dbReference>
<dbReference type="GO" id="GO:0016747">
    <property type="term" value="F:acyltransferase activity, transferring groups other than amino-acyl groups"/>
    <property type="evidence" value="ECO:0007669"/>
    <property type="project" value="InterPro"/>
</dbReference>
<dbReference type="AlphaFoldDB" id="A0A8J3AZQ0"/>
<dbReference type="Proteomes" id="UP000649739">
    <property type="component" value="Unassembled WGS sequence"/>
</dbReference>
<name>A0A8J3AZQ0_9ACTN</name>
<dbReference type="Pfam" id="PF13508">
    <property type="entry name" value="Acetyltransf_7"/>
    <property type="match status" value="1"/>
</dbReference>
<dbReference type="Gene3D" id="3.40.630.30">
    <property type="match status" value="1"/>
</dbReference>
<dbReference type="PROSITE" id="PS51186">
    <property type="entry name" value="GNAT"/>
    <property type="match status" value="1"/>
</dbReference>
<proteinExistence type="predicted"/>
<dbReference type="RefSeq" id="WP_229783218.1">
    <property type="nucleotide sequence ID" value="NZ_BMQB01000001.1"/>
</dbReference>
<sequence>MSRAPQIAVADPTELATVVDVITDAFLTLDVAAWLVPDPAQRRAAMRGHLCLITEQAFAHGTVYLADRGAGAAVWCDRTTDAPEVGDYDSRLAALCGEHVDRFRTFDALLASHTPPEPHHHLALLGVTPTRQGTGVGTALLRAHHQRLPAGVPAYLEASSMRARDLYARHGYQTQPPFHVADHCPPLWPMWRH</sequence>
<dbReference type="InterPro" id="IPR000182">
    <property type="entry name" value="GNAT_dom"/>
</dbReference>
<dbReference type="PANTHER" id="PTHR42791">
    <property type="entry name" value="GNAT FAMILY ACETYLTRANSFERASE"/>
    <property type="match status" value="1"/>
</dbReference>
<reference evidence="2" key="2">
    <citation type="submission" date="2020-09" db="EMBL/GenBank/DDBJ databases">
        <authorList>
            <person name="Sun Q."/>
            <person name="Ohkuma M."/>
        </authorList>
    </citation>
    <scope>NUCLEOTIDE SEQUENCE</scope>
    <source>
        <strain evidence="2">JCM 3090</strain>
    </source>
</reference>
<dbReference type="SUPFAM" id="SSF55729">
    <property type="entry name" value="Acyl-CoA N-acyltransferases (Nat)"/>
    <property type="match status" value="1"/>
</dbReference>
<dbReference type="PANTHER" id="PTHR42791:SF1">
    <property type="entry name" value="N-ACETYLTRANSFERASE DOMAIN-CONTAINING PROTEIN"/>
    <property type="match status" value="1"/>
</dbReference>
<reference evidence="2" key="1">
    <citation type="journal article" date="2014" name="Int. J. Syst. Evol. Microbiol.">
        <title>Complete genome sequence of Corynebacterium casei LMG S-19264T (=DSM 44701T), isolated from a smear-ripened cheese.</title>
        <authorList>
            <consortium name="US DOE Joint Genome Institute (JGI-PGF)"/>
            <person name="Walter F."/>
            <person name="Albersmeier A."/>
            <person name="Kalinowski J."/>
            <person name="Ruckert C."/>
        </authorList>
    </citation>
    <scope>NUCLEOTIDE SEQUENCE</scope>
    <source>
        <strain evidence="2">JCM 3090</strain>
    </source>
</reference>
<keyword evidence="3" id="KW-1185">Reference proteome</keyword>